<organism evidence="2 3">
    <name type="scientific">Pseudokineococcus basanitobsidens</name>
    <dbReference type="NCBI Taxonomy" id="1926649"/>
    <lineage>
        <taxon>Bacteria</taxon>
        <taxon>Bacillati</taxon>
        <taxon>Actinomycetota</taxon>
        <taxon>Actinomycetes</taxon>
        <taxon>Kineosporiales</taxon>
        <taxon>Kineosporiaceae</taxon>
        <taxon>Pseudokineococcus</taxon>
    </lineage>
</organism>
<accession>A0ABU8RMC4</accession>
<feature type="region of interest" description="Disordered" evidence="1">
    <location>
        <begin position="501"/>
        <end position="540"/>
    </location>
</feature>
<feature type="region of interest" description="Disordered" evidence="1">
    <location>
        <begin position="721"/>
        <end position="760"/>
    </location>
</feature>
<reference evidence="2 3" key="1">
    <citation type="journal article" date="2017" name="Int. J. Syst. Evol. Microbiol.">
        <title>Pseudokineococcus basanitobsidens sp. nov., isolated from volcanic rock.</title>
        <authorList>
            <person name="Lee D.W."/>
            <person name="Park M.Y."/>
            <person name="Kim J.J."/>
            <person name="Kim B.S."/>
        </authorList>
    </citation>
    <scope>NUCLEOTIDE SEQUENCE [LARGE SCALE GENOMIC DNA]</scope>
    <source>
        <strain evidence="2 3">DSM 103726</strain>
    </source>
</reference>
<name>A0ABU8RMC4_9ACTN</name>
<dbReference type="EMBL" id="JBBIAA010000018">
    <property type="protein sequence ID" value="MEJ5946199.1"/>
    <property type="molecule type" value="Genomic_DNA"/>
</dbReference>
<proteinExistence type="predicted"/>
<evidence type="ECO:0000256" key="1">
    <source>
        <dbReference type="SAM" id="MobiDB-lite"/>
    </source>
</evidence>
<evidence type="ECO:0008006" key="4">
    <source>
        <dbReference type="Google" id="ProtNLM"/>
    </source>
</evidence>
<dbReference type="Proteomes" id="UP001387100">
    <property type="component" value="Unassembled WGS sequence"/>
</dbReference>
<evidence type="ECO:0000313" key="2">
    <source>
        <dbReference type="EMBL" id="MEJ5946199.1"/>
    </source>
</evidence>
<sequence length="895" mass="91211">RAGARALDVPAGGGLDAGVLTTAHALARLAQGPRPPRTPVRLDGAATAAVAAEGSAAVTEAVRRAAGLGAFRPELADGPWEGAALGAAAEVRDARDRAGRLADDLLPRLAGALDDLGGQTGLRRPRTAVEVERRLGLLEDVRGTLEDFLPGAYERPLGELARSLGQDAAWRTRRTAQKVVAEVVRPGQRPADLRTALRRADAERRAWAAEAEDGGRPRVPAGISAARRALAAVTAELDRLEPVLRPTREGGRLREVDLADLRRRLHLLAEDPDAGGDLPARVDVLVHLRALGLGDLLADLRERGVDAAAATAELELCVRASALEEARRRGLLDELLPGRADALRAEHDAAVARERAAAAAEVVAGARSAAGGRPLVRLASLLALPQRVAPLGRPGTGGAADDDGGADLVVLLDASTAAVPQAALALARGAQVLLVGDPCGVPPAEGVVGAPAPEHPGAAAPLDAWTATTGVLDEHVLRRRHRLPRQLEPVVRAVRAEVADPVDGAEGDRAEAAADAPGDGPPTRAPATLRAAPAPPGSRPVVLRHVTGRGRPAPEGVVHSLDVEVAETVAVVLDRLRRDPESSLGVVALTRGHARRVADALREAVAADPALAAAMARASRGGEPLVVTDVARAAGCVRDVLVLTTAFAPTERGRVLSSFGPLDAAGGAAALAVATAGARRRLVVVTCLSSPALPEDRLRTPGARALRALLASVEAAVRDDDAAAAEDVDGGAAHPEDGPVDAETVDAAPPGVADLDLLPPGDDAARALSAHASAVPAADAPAGGVDAGADPLVGALVERLRAGGALVRRAECPGDPDLTVVRPDGAAAAVLPDVRPAGAESGPSAADPVLRAREAARLRDRGWAVVHVSSTGLLVDPAGETARVLAAARPAEGAW</sequence>
<protein>
    <recommendedName>
        <fullName evidence="4">AAA domain-containing protein</fullName>
    </recommendedName>
</protein>
<evidence type="ECO:0000313" key="3">
    <source>
        <dbReference type="Proteomes" id="UP001387100"/>
    </source>
</evidence>
<comment type="caution">
    <text evidence="2">The sequence shown here is derived from an EMBL/GenBank/DDBJ whole genome shotgun (WGS) entry which is preliminary data.</text>
</comment>
<keyword evidence="3" id="KW-1185">Reference proteome</keyword>
<gene>
    <name evidence="2" type="ORF">WDZ17_12945</name>
</gene>
<feature type="non-terminal residue" evidence="2">
    <location>
        <position position="1"/>
    </location>
</feature>
<feature type="compositionally biased region" description="Low complexity" evidence="1">
    <location>
        <begin position="745"/>
        <end position="760"/>
    </location>
</feature>